<dbReference type="OrthoDB" id="9898580at2759"/>
<keyword evidence="1" id="KW-0175">Coiled coil</keyword>
<keyword evidence="6" id="KW-1185">Reference proteome</keyword>
<dbReference type="PROSITE" id="PS50913">
    <property type="entry name" value="GRIP"/>
    <property type="match status" value="1"/>
</dbReference>
<dbReference type="EMBL" id="WVUK01000066">
    <property type="protein sequence ID" value="KAF7488581.1"/>
    <property type="molecule type" value="Genomic_DNA"/>
</dbReference>
<dbReference type="EnsemblMetazoa" id="SSS_5878s_mrna">
    <property type="protein sequence ID" value="KAF7488581.1"/>
    <property type="gene ID" value="SSS_5878"/>
</dbReference>
<evidence type="ECO:0000256" key="1">
    <source>
        <dbReference type="SAM" id="Coils"/>
    </source>
</evidence>
<dbReference type="Proteomes" id="UP000070412">
    <property type="component" value="Unassembled WGS sequence"/>
</dbReference>
<reference evidence="5" key="3">
    <citation type="submission" date="2022-06" db="UniProtKB">
        <authorList>
            <consortium name="EnsemblMetazoa"/>
        </authorList>
    </citation>
    <scope>IDENTIFICATION</scope>
</reference>
<protein>
    <recommendedName>
        <fullName evidence="3">GRIP domain-containing protein</fullName>
    </recommendedName>
</protein>
<evidence type="ECO:0000259" key="3">
    <source>
        <dbReference type="PROSITE" id="PS50913"/>
    </source>
</evidence>
<reference evidence="4" key="2">
    <citation type="submission" date="2020-01" db="EMBL/GenBank/DDBJ databases">
        <authorList>
            <person name="Korhonen P.K.K."/>
            <person name="Guangxu M.G."/>
            <person name="Wang T.W."/>
            <person name="Stroehlein A.J.S."/>
            <person name="Young N.D."/>
            <person name="Ang C.-S.A."/>
            <person name="Fernando D.W.F."/>
            <person name="Lu H.L."/>
            <person name="Taylor S.T."/>
            <person name="Ehtesham M.E.M."/>
            <person name="Najaraj S.H.N."/>
            <person name="Harsha G.H.G."/>
            <person name="Madugundu A.M."/>
            <person name="Renuse S.R."/>
            <person name="Holt D.H."/>
            <person name="Pandey A.P."/>
            <person name="Papenfuss A.P."/>
            <person name="Gasser R.B.G."/>
            <person name="Fischer K.F."/>
        </authorList>
    </citation>
    <scope>NUCLEOTIDE SEQUENCE</scope>
    <source>
        <strain evidence="4">SSS_KF_BRIS2020</strain>
    </source>
</reference>
<sequence length="357" mass="41618">MKRMSNECNGCADLKSVVEEQKSKLKLLETRLKDLVRAYKNVCKERDNLELINNRTVSIENESKYQRRIAELEDSVCQMSKMCGKLESGRKEDKDRIKELQLKYEHLSRELDSTKELQKKMIANSLSDDADDVVKKIQTQNNSTQTDEIIVDFDEKKIIEEDDRFGPEKLIQEENFDPPSLPIPQSMTLRNETAIVAPLLQEQSKSETNSTIWSQTSLDDNTERMRNDDHSQSKSNDPVTPINSNISLYHINELARKDLEIADYRVRIREYECLLRDLQWNFSRDKYRLQSRISDLEMLNKNLMSSDREKSQLKGFNNINIAYIKNVLVKVLETNDIEKRKSMINALNNALDSIQTD</sequence>
<feature type="compositionally biased region" description="Polar residues" evidence="2">
    <location>
        <begin position="206"/>
        <end position="219"/>
    </location>
</feature>
<dbReference type="AlphaFoldDB" id="A0A834V9L4"/>
<evidence type="ECO:0000256" key="2">
    <source>
        <dbReference type="SAM" id="MobiDB-lite"/>
    </source>
</evidence>
<dbReference type="Pfam" id="PF01465">
    <property type="entry name" value="GRIP"/>
    <property type="match status" value="1"/>
</dbReference>
<feature type="domain" description="GRIP" evidence="3">
    <location>
        <begin position="314"/>
        <end position="357"/>
    </location>
</feature>
<evidence type="ECO:0000313" key="4">
    <source>
        <dbReference type="EMBL" id="KAF7488581.1"/>
    </source>
</evidence>
<feature type="coiled-coil region" evidence="1">
    <location>
        <begin position="90"/>
        <end position="117"/>
    </location>
</feature>
<feature type="compositionally biased region" description="Basic and acidic residues" evidence="2">
    <location>
        <begin position="221"/>
        <end position="232"/>
    </location>
</feature>
<feature type="region of interest" description="Disordered" evidence="2">
    <location>
        <begin position="206"/>
        <end position="241"/>
    </location>
</feature>
<feature type="coiled-coil region" evidence="1">
    <location>
        <begin position="11"/>
        <end position="45"/>
    </location>
</feature>
<proteinExistence type="predicted"/>
<evidence type="ECO:0000313" key="5">
    <source>
        <dbReference type="EnsemblMetazoa" id="KAF7488581.1"/>
    </source>
</evidence>
<evidence type="ECO:0000313" key="6">
    <source>
        <dbReference type="Proteomes" id="UP000070412"/>
    </source>
</evidence>
<organism evidence="4">
    <name type="scientific">Sarcoptes scabiei</name>
    <name type="common">Itch mite</name>
    <name type="synonym">Acarus scabiei</name>
    <dbReference type="NCBI Taxonomy" id="52283"/>
    <lineage>
        <taxon>Eukaryota</taxon>
        <taxon>Metazoa</taxon>
        <taxon>Ecdysozoa</taxon>
        <taxon>Arthropoda</taxon>
        <taxon>Chelicerata</taxon>
        <taxon>Arachnida</taxon>
        <taxon>Acari</taxon>
        <taxon>Acariformes</taxon>
        <taxon>Sarcoptiformes</taxon>
        <taxon>Astigmata</taxon>
        <taxon>Psoroptidia</taxon>
        <taxon>Sarcoptoidea</taxon>
        <taxon>Sarcoptidae</taxon>
        <taxon>Sarcoptinae</taxon>
        <taxon>Sarcoptes</taxon>
    </lineage>
</organism>
<dbReference type="InterPro" id="IPR000237">
    <property type="entry name" value="GRIP_dom"/>
</dbReference>
<accession>A0A834V9L4</accession>
<name>A0A834V9L4_SARSC</name>
<gene>
    <name evidence="4" type="ORF">SSS_5878</name>
</gene>
<reference evidence="6" key="1">
    <citation type="journal article" date="2020" name="PLoS Negl. Trop. Dis.">
        <title>High-quality nuclear genome for Sarcoptes scabiei-A critical resource for a neglected parasite.</title>
        <authorList>
            <person name="Korhonen P.K."/>
            <person name="Gasser R.B."/>
            <person name="Ma G."/>
            <person name="Wang T."/>
            <person name="Stroehlein A.J."/>
            <person name="Young N.D."/>
            <person name="Ang C.S."/>
            <person name="Fernando D.D."/>
            <person name="Lu H.C."/>
            <person name="Taylor S."/>
            <person name="Reynolds S.L."/>
            <person name="Mofiz E."/>
            <person name="Najaraj S.H."/>
            <person name="Gowda H."/>
            <person name="Madugundu A."/>
            <person name="Renuse S."/>
            <person name="Holt D."/>
            <person name="Pandey A."/>
            <person name="Papenfuss A.T."/>
            <person name="Fischer K."/>
        </authorList>
    </citation>
    <scope>NUCLEOTIDE SEQUENCE [LARGE SCALE GENOMIC DNA]</scope>
</reference>